<feature type="compositionally biased region" description="Basic and acidic residues" evidence="1">
    <location>
        <begin position="127"/>
        <end position="139"/>
    </location>
</feature>
<accession>A0A1I7SWW8</accession>
<feature type="compositionally biased region" description="Polar residues" evidence="1">
    <location>
        <begin position="143"/>
        <end position="161"/>
    </location>
</feature>
<evidence type="ECO:0000313" key="3">
    <source>
        <dbReference type="WBParaSite" id="BXY_1755000.1"/>
    </source>
</evidence>
<evidence type="ECO:0000313" key="2">
    <source>
        <dbReference type="Proteomes" id="UP000095284"/>
    </source>
</evidence>
<feature type="compositionally biased region" description="Basic residues" evidence="1">
    <location>
        <begin position="116"/>
        <end position="126"/>
    </location>
</feature>
<evidence type="ECO:0000256" key="1">
    <source>
        <dbReference type="SAM" id="MobiDB-lite"/>
    </source>
</evidence>
<dbReference type="AlphaFoldDB" id="A0A1I7SWW8"/>
<dbReference type="WBParaSite" id="BXY_1755000.1">
    <property type="protein sequence ID" value="BXY_1755000.1"/>
    <property type="gene ID" value="BXY_1755000"/>
</dbReference>
<organism evidence="2 3">
    <name type="scientific">Bursaphelenchus xylophilus</name>
    <name type="common">Pinewood nematode worm</name>
    <name type="synonym">Aphelenchoides xylophilus</name>
    <dbReference type="NCBI Taxonomy" id="6326"/>
    <lineage>
        <taxon>Eukaryota</taxon>
        <taxon>Metazoa</taxon>
        <taxon>Ecdysozoa</taxon>
        <taxon>Nematoda</taxon>
        <taxon>Chromadorea</taxon>
        <taxon>Rhabditida</taxon>
        <taxon>Tylenchina</taxon>
        <taxon>Tylenchomorpha</taxon>
        <taxon>Aphelenchoidea</taxon>
        <taxon>Aphelenchoididae</taxon>
        <taxon>Bursaphelenchus</taxon>
    </lineage>
</organism>
<reference evidence="3" key="1">
    <citation type="submission" date="2016-11" db="UniProtKB">
        <authorList>
            <consortium name="WormBaseParasite"/>
        </authorList>
    </citation>
    <scope>IDENTIFICATION</scope>
</reference>
<sequence>MSSNLTVKTVINNVKLLTNVALCINKYAGELNRPLNDLIVTLQRGLNSVIMDLESLSNEAKENGQASKSPINVINYTEFVDTRDNSEDIEVMEVVVASAEKTAKRGAADIHDNHTPNKKMRKRGSFQKHDAPEEADVNKRTTRNSAANNEEVKSTPNSLSNTASKSATTTPTKADRAAEGLISRILAKKAERKSLPTRELSHEKSDSYSERGSARKSLRLLADGTPSDTNGRKSTRQAGDDAAIKLCESCPSVISEKHLRCSQCQERQDEIKEIKQKRYLEKKRQ</sequence>
<feature type="region of interest" description="Disordered" evidence="1">
    <location>
        <begin position="102"/>
        <end position="239"/>
    </location>
</feature>
<feature type="compositionally biased region" description="Low complexity" evidence="1">
    <location>
        <begin position="162"/>
        <end position="172"/>
    </location>
</feature>
<dbReference type="Proteomes" id="UP000095284">
    <property type="component" value="Unplaced"/>
</dbReference>
<name>A0A1I7SWW8_BURXY</name>
<feature type="compositionally biased region" description="Basic and acidic residues" evidence="1">
    <location>
        <begin position="188"/>
        <end position="213"/>
    </location>
</feature>
<feature type="compositionally biased region" description="Basic and acidic residues" evidence="1">
    <location>
        <begin position="102"/>
        <end position="115"/>
    </location>
</feature>
<proteinExistence type="predicted"/>
<protein>
    <submittedName>
        <fullName evidence="3">Uncharacterized protein</fullName>
    </submittedName>
</protein>